<keyword evidence="2" id="KW-0813">Transport</keyword>
<feature type="transmembrane region" description="Helical" evidence="6">
    <location>
        <begin position="12"/>
        <end position="29"/>
    </location>
</feature>
<feature type="transmembrane region" description="Helical" evidence="6">
    <location>
        <begin position="361"/>
        <end position="381"/>
    </location>
</feature>
<keyword evidence="9" id="KW-1185">Reference proteome</keyword>
<evidence type="ECO:0000256" key="4">
    <source>
        <dbReference type="ARBA" id="ARBA00022989"/>
    </source>
</evidence>
<evidence type="ECO:0000256" key="6">
    <source>
        <dbReference type="SAM" id="Phobius"/>
    </source>
</evidence>
<feature type="transmembrane region" description="Helical" evidence="6">
    <location>
        <begin position="160"/>
        <end position="184"/>
    </location>
</feature>
<name>A0ABY5DK72_9GAMM</name>
<feature type="transmembrane region" description="Helical" evidence="6">
    <location>
        <begin position="205"/>
        <end position="226"/>
    </location>
</feature>
<feature type="transmembrane region" description="Helical" evidence="6">
    <location>
        <begin position="122"/>
        <end position="140"/>
    </location>
</feature>
<reference evidence="8 9" key="1">
    <citation type="journal article" date="2022" name="Nat. Microbiol.">
        <title>The microbiome of a bacterivorous marine choanoflagellate contains a resource-demanding obligate bacterial associate.</title>
        <authorList>
            <person name="Needham D.M."/>
            <person name="Poirier C."/>
            <person name="Bachy C."/>
            <person name="George E.E."/>
            <person name="Wilken S."/>
            <person name="Yung C.C.M."/>
            <person name="Limardo A.J."/>
            <person name="Morando M."/>
            <person name="Sudek L."/>
            <person name="Malmstrom R.R."/>
            <person name="Keeling P.J."/>
            <person name="Santoro A.E."/>
            <person name="Worden A.Z."/>
        </authorList>
    </citation>
    <scope>NUCLEOTIDE SEQUENCE [LARGE SCALE GENOMIC DNA]</scope>
    <source>
        <strain evidence="8 9">Comchoano-1</strain>
    </source>
</reference>
<dbReference type="Pfam" id="PF03600">
    <property type="entry name" value="CitMHS"/>
    <property type="match status" value="1"/>
</dbReference>
<protein>
    <submittedName>
        <fullName evidence="8">Anion permease</fullName>
    </submittedName>
</protein>
<dbReference type="Proteomes" id="UP001055955">
    <property type="component" value="Chromosome"/>
</dbReference>
<organism evidence="8 9">
    <name type="scientific">Candidatus Comchoanobacter bicostacola</name>
    <dbReference type="NCBI Taxonomy" id="2919598"/>
    <lineage>
        <taxon>Bacteria</taxon>
        <taxon>Pseudomonadati</taxon>
        <taxon>Pseudomonadota</taxon>
        <taxon>Gammaproteobacteria</taxon>
        <taxon>Candidatus Comchoanobacterales</taxon>
        <taxon>Candidatus Comchoanobacteraceae</taxon>
        <taxon>Candidatus Comchoanobacter</taxon>
    </lineage>
</organism>
<feature type="transmembrane region" description="Helical" evidence="6">
    <location>
        <begin position="322"/>
        <end position="349"/>
    </location>
</feature>
<dbReference type="InterPro" id="IPR004680">
    <property type="entry name" value="Cit_transptr-like_dom"/>
</dbReference>
<evidence type="ECO:0000259" key="7">
    <source>
        <dbReference type="Pfam" id="PF03600"/>
    </source>
</evidence>
<dbReference type="PANTHER" id="PTHR10283">
    <property type="entry name" value="SOLUTE CARRIER FAMILY 13 MEMBER"/>
    <property type="match status" value="1"/>
</dbReference>
<dbReference type="RefSeq" id="WP_425491973.1">
    <property type="nucleotide sequence ID" value="NZ_CP092900.1"/>
</dbReference>
<evidence type="ECO:0000313" key="9">
    <source>
        <dbReference type="Proteomes" id="UP001055955"/>
    </source>
</evidence>
<feature type="domain" description="Citrate transporter-like" evidence="7">
    <location>
        <begin position="16"/>
        <end position="350"/>
    </location>
</feature>
<accession>A0ABY5DK72</accession>
<feature type="transmembrane region" description="Helical" evidence="6">
    <location>
        <begin position="246"/>
        <end position="265"/>
    </location>
</feature>
<sequence>MGWLKFPKYSNYFSITACLLIMIFGYIPFVEVQNILSGHVVALLVVGAAFSRLMVKHQVHEIIATNALAYISPKNLSSLSVTLMLISAFLSMWISNTSAVVMLIPVVLAISSKIECSAENMLLAIAYGATMGGMLTPIGTPANLVAIDYAARFFDLKIGFAQWFLGVAPFVLTFMAFFAAYLWFSKSETINFKQAKANITQHQMTIIRALSTCVLLWATKTLPFGGWEGMLVWVTNGGLPSGLSRIYSEEAIGLATLVFCMFQFCPDKKQLWALEDITKISYSSIIMVIASLFFAEAVSQSGAVELIADHLKTLAHMSNTTWLLLVSSMVSMVTELCSNTAVTALSITLIDLIQSMTGMSVISCIFIITLSANSAFMLPTATPPNAMIIATEKISIAKTSQVGFCLSLLSILLLYFIYL</sequence>
<feature type="transmembrane region" description="Helical" evidence="6">
    <location>
        <begin position="277"/>
        <end position="295"/>
    </location>
</feature>
<keyword evidence="5 6" id="KW-0472">Membrane</keyword>
<gene>
    <name evidence="8" type="ORF">MMH89_03385</name>
</gene>
<evidence type="ECO:0000256" key="1">
    <source>
        <dbReference type="ARBA" id="ARBA00004141"/>
    </source>
</evidence>
<comment type="subcellular location">
    <subcellularLocation>
        <location evidence="1">Membrane</location>
        <topology evidence="1">Multi-pass membrane protein</topology>
    </subcellularLocation>
</comment>
<dbReference type="PANTHER" id="PTHR10283:SF82">
    <property type="entry name" value="SOLUTE CARRIER FAMILY 13 MEMBER 2"/>
    <property type="match status" value="1"/>
</dbReference>
<dbReference type="EMBL" id="CP092900">
    <property type="protein sequence ID" value="UTC24266.1"/>
    <property type="molecule type" value="Genomic_DNA"/>
</dbReference>
<feature type="transmembrane region" description="Helical" evidence="6">
    <location>
        <begin position="67"/>
        <end position="86"/>
    </location>
</feature>
<feature type="transmembrane region" description="Helical" evidence="6">
    <location>
        <begin position="92"/>
        <end position="110"/>
    </location>
</feature>
<proteinExistence type="predicted"/>
<evidence type="ECO:0000313" key="8">
    <source>
        <dbReference type="EMBL" id="UTC24266.1"/>
    </source>
</evidence>
<feature type="transmembrane region" description="Helical" evidence="6">
    <location>
        <begin position="35"/>
        <end position="55"/>
    </location>
</feature>
<evidence type="ECO:0000256" key="3">
    <source>
        <dbReference type="ARBA" id="ARBA00022692"/>
    </source>
</evidence>
<evidence type="ECO:0000256" key="2">
    <source>
        <dbReference type="ARBA" id="ARBA00022448"/>
    </source>
</evidence>
<keyword evidence="4 6" id="KW-1133">Transmembrane helix</keyword>
<feature type="transmembrane region" description="Helical" evidence="6">
    <location>
        <begin position="401"/>
        <end position="418"/>
    </location>
</feature>
<evidence type="ECO:0000256" key="5">
    <source>
        <dbReference type="ARBA" id="ARBA00023136"/>
    </source>
</evidence>
<keyword evidence="3 6" id="KW-0812">Transmembrane</keyword>